<comment type="similarity">
    <text evidence="1">Belongs to the peptidase A24 family.</text>
</comment>
<dbReference type="KEGG" id="hsc:HVS_05595"/>
<dbReference type="InterPro" id="IPR050882">
    <property type="entry name" value="Prepilin_peptidase/N-MTase"/>
</dbReference>
<dbReference type="GO" id="GO:0004190">
    <property type="term" value="F:aspartic-type endopeptidase activity"/>
    <property type="evidence" value="ECO:0007669"/>
    <property type="project" value="InterPro"/>
</dbReference>
<feature type="transmembrane region" description="Helical" evidence="2">
    <location>
        <begin position="54"/>
        <end position="74"/>
    </location>
</feature>
<dbReference type="Proteomes" id="UP000233534">
    <property type="component" value="Chromosome"/>
</dbReference>
<dbReference type="GO" id="GO:0006465">
    <property type="term" value="P:signal peptide processing"/>
    <property type="evidence" value="ECO:0007669"/>
    <property type="project" value="TreeGrafter"/>
</dbReference>
<dbReference type="GO" id="GO:0005886">
    <property type="term" value="C:plasma membrane"/>
    <property type="evidence" value="ECO:0007669"/>
    <property type="project" value="TreeGrafter"/>
</dbReference>
<keyword evidence="5" id="KW-1185">Reference proteome</keyword>
<dbReference type="PANTHER" id="PTHR30487">
    <property type="entry name" value="TYPE 4 PREPILIN-LIKE PROTEINS LEADER PEPTIDE-PROCESSING ENZYME"/>
    <property type="match status" value="1"/>
</dbReference>
<evidence type="ECO:0000256" key="2">
    <source>
        <dbReference type="SAM" id="Phobius"/>
    </source>
</evidence>
<evidence type="ECO:0000313" key="5">
    <source>
        <dbReference type="Proteomes" id="UP000233534"/>
    </source>
</evidence>
<keyword evidence="2" id="KW-0472">Membrane</keyword>
<dbReference type="AlphaFoldDB" id="A0A2K9E0Z2"/>
<gene>
    <name evidence="4" type="ORF">HVS_05595</name>
</gene>
<feature type="transmembrane region" description="Helical" evidence="2">
    <location>
        <begin position="28"/>
        <end position="47"/>
    </location>
</feature>
<dbReference type="RefSeq" id="WP_101300017.1">
    <property type="nucleotide sequence ID" value="NZ_CP025197.1"/>
</dbReference>
<evidence type="ECO:0000256" key="1">
    <source>
        <dbReference type="ARBA" id="ARBA00005801"/>
    </source>
</evidence>
<name>A0A2K9E0Z2_9FIRM</name>
<sequence>MAIKLTVLFITLILSVYFDYKYLKIKNFIVYPAMLAGFLINLIMSGTGGLKDSFLGIIVPFITLFLFYALGFLGAGDVKLFSAIAAIMGIRFVIYCMAYSFLFGGFLALLIMIKRKNFFERFKKLLLYLRDLFIFMKLEKYQEFDGEKSGFFRFSYAVSGGVAITLIHQLTIGLT</sequence>
<evidence type="ECO:0000259" key="3">
    <source>
        <dbReference type="Pfam" id="PF01478"/>
    </source>
</evidence>
<accession>A0A2K9E0Z2</accession>
<keyword evidence="2" id="KW-0812">Transmembrane</keyword>
<proteinExistence type="inferred from homology"/>
<feature type="domain" description="Prepilin type IV endopeptidase peptidase" evidence="3">
    <location>
        <begin position="7"/>
        <end position="109"/>
    </location>
</feature>
<organism evidence="4 5">
    <name type="scientific">Acetivibrio saccincola</name>
    <dbReference type="NCBI Taxonomy" id="1677857"/>
    <lineage>
        <taxon>Bacteria</taxon>
        <taxon>Bacillati</taxon>
        <taxon>Bacillota</taxon>
        <taxon>Clostridia</taxon>
        <taxon>Eubacteriales</taxon>
        <taxon>Oscillospiraceae</taxon>
        <taxon>Acetivibrio</taxon>
    </lineage>
</organism>
<keyword evidence="2" id="KW-1133">Transmembrane helix</keyword>
<dbReference type="InterPro" id="IPR000045">
    <property type="entry name" value="Prepilin_IV_endopep_pep"/>
</dbReference>
<dbReference type="Pfam" id="PF01478">
    <property type="entry name" value="Peptidase_A24"/>
    <property type="match status" value="1"/>
</dbReference>
<feature type="transmembrane region" description="Helical" evidence="2">
    <location>
        <begin position="80"/>
        <end position="113"/>
    </location>
</feature>
<protein>
    <submittedName>
        <fullName evidence="4">Type IV leader peptidase family protein</fullName>
    </submittedName>
</protein>
<reference evidence="4 5" key="1">
    <citation type="submission" date="2017-12" db="EMBL/GenBank/DDBJ databases">
        <title>Complete genome sequence of Herbivorax saccincola GGR1, a novel Cellulosome-producing hydrolytic bacterium in a thermophilic biogas plant, established by Illumina and Nanopore MinION sequencing.</title>
        <authorList>
            <person name="Pechtl A."/>
            <person name="Ruckert C."/>
            <person name="Koeck D.E."/>
            <person name="Maus I."/>
            <person name="Winkler A."/>
            <person name="Kalinowski J."/>
            <person name="Puhler A."/>
            <person name="Schwarz W.W."/>
            <person name="Zverlov V.V."/>
            <person name="Schluter A."/>
            <person name="Liebl W."/>
        </authorList>
    </citation>
    <scope>NUCLEOTIDE SEQUENCE [LARGE SCALE GENOMIC DNA]</scope>
    <source>
        <strain evidence="5">SR1</strain>
    </source>
</reference>
<dbReference type="Gene3D" id="1.20.120.1220">
    <property type="match status" value="1"/>
</dbReference>
<evidence type="ECO:0000313" key="4">
    <source>
        <dbReference type="EMBL" id="AUG57049.1"/>
    </source>
</evidence>
<dbReference type="EMBL" id="CP025197">
    <property type="protein sequence ID" value="AUG57049.1"/>
    <property type="molecule type" value="Genomic_DNA"/>
</dbReference>
<dbReference type="PANTHER" id="PTHR30487:SF0">
    <property type="entry name" value="PREPILIN LEADER PEPTIDASE_N-METHYLTRANSFERASE-RELATED"/>
    <property type="match status" value="1"/>
</dbReference>